<keyword evidence="2" id="KW-1185">Reference proteome</keyword>
<dbReference type="AlphaFoldDB" id="A0A9P7EI26"/>
<evidence type="ECO:0000313" key="1">
    <source>
        <dbReference type="EMBL" id="KAG1822607.1"/>
    </source>
</evidence>
<evidence type="ECO:0000313" key="2">
    <source>
        <dbReference type="Proteomes" id="UP000807769"/>
    </source>
</evidence>
<dbReference type="EMBL" id="JABBWG010000005">
    <property type="protein sequence ID" value="KAG1822607.1"/>
    <property type="molecule type" value="Genomic_DNA"/>
</dbReference>
<gene>
    <name evidence="1" type="ORF">BJ212DRAFT_1477030</name>
</gene>
<protein>
    <submittedName>
        <fullName evidence="1">Uncharacterized protein</fullName>
    </submittedName>
</protein>
<organism evidence="1 2">
    <name type="scientific">Suillus subaureus</name>
    <dbReference type="NCBI Taxonomy" id="48587"/>
    <lineage>
        <taxon>Eukaryota</taxon>
        <taxon>Fungi</taxon>
        <taxon>Dikarya</taxon>
        <taxon>Basidiomycota</taxon>
        <taxon>Agaricomycotina</taxon>
        <taxon>Agaricomycetes</taxon>
        <taxon>Agaricomycetidae</taxon>
        <taxon>Boletales</taxon>
        <taxon>Suillineae</taxon>
        <taxon>Suillaceae</taxon>
        <taxon>Suillus</taxon>
    </lineage>
</organism>
<sequence length="146" mass="15687">MSHDRCLGKSEFQFFQPTSKLVFCHLIYTLSTPFWPLKPTSSSLPPCLFMVISLALCGGFSSFMVSGSSLALSLPGPPPWSPSLVFLPGPHPWSSSLVLLPGPHPWSSSLVLLPGPPWSSSLAFPGPPSWPSLVLLPGPYGLFLLL</sequence>
<dbReference type="GeneID" id="64633495"/>
<dbReference type="RefSeq" id="XP_041197013.1">
    <property type="nucleotide sequence ID" value="XM_041339479.1"/>
</dbReference>
<reference evidence="1" key="1">
    <citation type="journal article" date="2020" name="New Phytol.">
        <title>Comparative genomics reveals dynamic genome evolution in host specialist ectomycorrhizal fungi.</title>
        <authorList>
            <person name="Lofgren L.A."/>
            <person name="Nguyen N.H."/>
            <person name="Vilgalys R."/>
            <person name="Ruytinx J."/>
            <person name="Liao H.L."/>
            <person name="Branco S."/>
            <person name="Kuo A."/>
            <person name="LaButti K."/>
            <person name="Lipzen A."/>
            <person name="Andreopoulos W."/>
            <person name="Pangilinan J."/>
            <person name="Riley R."/>
            <person name="Hundley H."/>
            <person name="Na H."/>
            <person name="Barry K."/>
            <person name="Grigoriev I.V."/>
            <person name="Stajich J.E."/>
            <person name="Kennedy P.G."/>
        </authorList>
    </citation>
    <scope>NUCLEOTIDE SEQUENCE</scope>
    <source>
        <strain evidence="1">MN1</strain>
    </source>
</reference>
<name>A0A9P7EI26_9AGAM</name>
<comment type="caution">
    <text evidence="1">The sequence shown here is derived from an EMBL/GenBank/DDBJ whole genome shotgun (WGS) entry which is preliminary data.</text>
</comment>
<accession>A0A9P7EI26</accession>
<proteinExistence type="predicted"/>
<dbReference type="Proteomes" id="UP000807769">
    <property type="component" value="Unassembled WGS sequence"/>
</dbReference>